<name>A0ABP3WQ72_9ALTE</name>
<keyword evidence="3" id="KW-1185">Reference proteome</keyword>
<proteinExistence type="predicted"/>
<reference evidence="3" key="1">
    <citation type="journal article" date="2019" name="Int. J. Syst. Evol. Microbiol.">
        <title>The Global Catalogue of Microorganisms (GCM) 10K type strain sequencing project: providing services to taxonomists for standard genome sequencing and annotation.</title>
        <authorList>
            <consortium name="The Broad Institute Genomics Platform"/>
            <consortium name="The Broad Institute Genome Sequencing Center for Infectious Disease"/>
            <person name="Wu L."/>
            <person name="Ma J."/>
        </authorList>
    </citation>
    <scope>NUCLEOTIDE SEQUENCE [LARGE SCALE GENOMIC DNA]</scope>
    <source>
        <strain evidence="3">JCM 15896</strain>
    </source>
</reference>
<dbReference type="Proteomes" id="UP001500359">
    <property type="component" value="Unassembled WGS sequence"/>
</dbReference>
<dbReference type="RefSeq" id="WP_343857879.1">
    <property type="nucleotide sequence ID" value="NZ_BAAAFD010000002.1"/>
</dbReference>
<keyword evidence="1" id="KW-1133">Transmembrane helix</keyword>
<sequence>MKTLNKNEVKGVNGGLAGAVIVVVAWYYFGGGREVIEEALAE</sequence>
<keyword evidence="1" id="KW-0812">Transmembrane</keyword>
<evidence type="ECO:0000313" key="3">
    <source>
        <dbReference type="Proteomes" id="UP001500359"/>
    </source>
</evidence>
<protein>
    <recommendedName>
        <fullName evidence="4">Class IIb bacteriocin, lactobin A/cerein 7B family</fullName>
    </recommendedName>
</protein>
<organism evidence="2 3">
    <name type="scientific">Aliiglaciecola litoralis</name>
    <dbReference type="NCBI Taxonomy" id="582857"/>
    <lineage>
        <taxon>Bacteria</taxon>
        <taxon>Pseudomonadati</taxon>
        <taxon>Pseudomonadota</taxon>
        <taxon>Gammaproteobacteria</taxon>
        <taxon>Alteromonadales</taxon>
        <taxon>Alteromonadaceae</taxon>
        <taxon>Aliiglaciecola</taxon>
    </lineage>
</organism>
<evidence type="ECO:0000256" key="1">
    <source>
        <dbReference type="SAM" id="Phobius"/>
    </source>
</evidence>
<feature type="transmembrane region" description="Helical" evidence="1">
    <location>
        <begin position="12"/>
        <end position="29"/>
    </location>
</feature>
<evidence type="ECO:0008006" key="4">
    <source>
        <dbReference type="Google" id="ProtNLM"/>
    </source>
</evidence>
<evidence type="ECO:0000313" key="2">
    <source>
        <dbReference type="EMBL" id="GAA0855120.1"/>
    </source>
</evidence>
<dbReference type="EMBL" id="BAAAFD010000002">
    <property type="protein sequence ID" value="GAA0855120.1"/>
    <property type="molecule type" value="Genomic_DNA"/>
</dbReference>
<keyword evidence="1" id="KW-0472">Membrane</keyword>
<accession>A0ABP3WQ72</accession>
<comment type="caution">
    <text evidence="2">The sequence shown here is derived from an EMBL/GenBank/DDBJ whole genome shotgun (WGS) entry which is preliminary data.</text>
</comment>
<gene>
    <name evidence="2" type="ORF">GCM10009114_13430</name>
</gene>